<dbReference type="Proteomes" id="UP001516023">
    <property type="component" value="Unassembled WGS sequence"/>
</dbReference>
<organism evidence="1 2">
    <name type="scientific">Cyclotella cryptica</name>
    <dbReference type="NCBI Taxonomy" id="29204"/>
    <lineage>
        <taxon>Eukaryota</taxon>
        <taxon>Sar</taxon>
        <taxon>Stramenopiles</taxon>
        <taxon>Ochrophyta</taxon>
        <taxon>Bacillariophyta</taxon>
        <taxon>Coscinodiscophyceae</taxon>
        <taxon>Thalassiosirophycidae</taxon>
        <taxon>Stephanodiscales</taxon>
        <taxon>Stephanodiscaceae</taxon>
        <taxon>Cyclotella</taxon>
    </lineage>
</organism>
<dbReference type="EMBL" id="JABMIG020000327">
    <property type="protein sequence ID" value="KAL3781094.1"/>
    <property type="molecule type" value="Genomic_DNA"/>
</dbReference>
<keyword evidence="2" id="KW-1185">Reference proteome</keyword>
<proteinExistence type="predicted"/>
<dbReference type="AlphaFoldDB" id="A0ABD3P0I0"/>
<protein>
    <recommendedName>
        <fullName evidence="3">HMG box domain-containing protein</fullName>
    </recommendedName>
</protein>
<sequence length="268" mass="30454">MSSHNGKHKIVAVSRPYTAYNVFFQLEREYILQNVFQVVPCLQLSDIFDYDPKEYHGPRLPSRYSEIILRREWHLPGKGRRNKRSHRASHGKIGFKELSQLIAKSWTTVDAETKEFCQTYSEECRVRYKSIIADNSSDIVVEIVISNPEISMLVKDRGSRTSGRAPPPGQQANAISKACQVSDDLESNEIISNPEVITHFDNETPTALEIQDDPEIKDTPEALNSIIIDTLFSGFPMSVNDEALVDMEDNKILDMWHSLHLCGNTPSF</sequence>
<evidence type="ECO:0008006" key="3">
    <source>
        <dbReference type="Google" id="ProtNLM"/>
    </source>
</evidence>
<dbReference type="Gene3D" id="1.10.30.10">
    <property type="entry name" value="High mobility group box domain"/>
    <property type="match status" value="1"/>
</dbReference>
<gene>
    <name evidence="1" type="ORF">HJC23_007093</name>
</gene>
<name>A0ABD3P0I0_9STRA</name>
<evidence type="ECO:0000313" key="2">
    <source>
        <dbReference type="Proteomes" id="UP001516023"/>
    </source>
</evidence>
<accession>A0ABD3P0I0</accession>
<comment type="caution">
    <text evidence="1">The sequence shown here is derived from an EMBL/GenBank/DDBJ whole genome shotgun (WGS) entry which is preliminary data.</text>
</comment>
<evidence type="ECO:0000313" key="1">
    <source>
        <dbReference type="EMBL" id="KAL3781094.1"/>
    </source>
</evidence>
<dbReference type="SUPFAM" id="SSF47095">
    <property type="entry name" value="HMG-box"/>
    <property type="match status" value="1"/>
</dbReference>
<reference evidence="1 2" key="1">
    <citation type="journal article" date="2020" name="G3 (Bethesda)">
        <title>Improved Reference Genome for Cyclotella cryptica CCMP332, a Model for Cell Wall Morphogenesis, Salinity Adaptation, and Lipid Production in Diatoms (Bacillariophyta).</title>
        <authorList>
            <person name="Roberts W.R."/>
            <person name="Downey K.M."/>
            <person name="Ruck E.C."/>
            <person name="Traller J.C."/>
            <person name="Alverson A.J."/>
        </authorList>
    </citation>
    <scope>NUCLEOTIDE SEQUENCE [LARGE SCALE GENOMIC DNA]</scope>
    <source>
        <strain evidence="1 2">CCMP332</strain>
    </source>
</reference>
<dbReference type="InterPro" id="IPR036910">
    <property type="entry name" value="HMG_box_dom_sf"/>
</dbReference>